<dbReference type="HAMAP" id="MF_00180">
    <property type="entry name" value="RibB"/>
    <property type="match status" value="1"/>
</dbReference>
<feature type="site" description="Essential for DHBP synthase activity" evidence="19">
    <location>
        <position position="179"/>
    </location>
</feature>
<keyword evidence="13 19" id="KW-0342">GTP-binding</keyword>
<comment type="cofactor">
    <cofactor evidence="19">
        <name>Mg(2+)</name>
        <dbReference type="ChEBI" id="CHEBI:18420"/>
    </cofactor>
    <cofactor evidence="19">
        <name>Mn(2+)</name>
        <dbReference type="ChEBI" id="CHEBI:29035"/>
    </cofactor>
    <text evidence="19">Binds 2 divalent metal cations per subunit. Magnesium or manganese.</text>
</comment>
<dbReference type="SUPFAM" id="SSF55821">
    <property type="entry name" value="YrdC/RibB"/>
    <property type="match status" value="1"/>
</dbReference>
<dbReference type="Pfam" id="PF00926">
    <property type="entry name" value="DHBP_synthase"/>
    <property type="match status" value="1"/>
</dbReference>
<comment type="function">
    <text evidence="17 19">Catalyzes the conversion of GTP to 2,5-diamino-6-ribosylamino-4(3H)-pyrimidinone 5'-phosphate (DARP), formate and pyrophosphate.</text>
</comment>
<feature type="binding site" evidence="19">
    <location>
        <position position="47"/>
    </location>
    <ligand>
        <name>D-ribulose 5-phosphate</name>
        <dbReference type="ChEBI" id="CHEBI:58121"/>
    </ligand>
</feature>
<keyword evidence="9 19" id="KW-0547">Nucleotide-binding</keyword>
<dbReference type="EMBL" id="DSUT01000152">
    <property type="protein sequence ID" value="HGK28740.1"/>
    <property type="molecule type" value="Genomic_DNA"/>
</dbReference>
<proteinExistence type="inferred from homology"/>
<comment type="similarity">
    <text evidence="19">In the C-terminal section; belongs to the GTP cyclohydrolase II family.</text>
</comment>
<comment type="catalytic activity">
    <reaction evidence="1 19">
        <text>D-ribulose 5-phosphate = (2S)-2-hydroxy-3-oxobutyl phosphate + formate + H(+)</text>
        <dbReference type="Rhea" id="RHEA:18457"/>
        <dbReference type="ChEBI" id="CHEBI:15378"/>
        <dbReference type="ChEBI" id="CHEBI:15740"/>
        <dbReference type="ChEBI" id="CHEBI:58121"/>
        <dbReference type="ChEBI" id="CHEBI:58830"/>
        <dbReference type="EC" id="4.1.99.12"/>
    </reaction>
</comment>
<dbReference type="FunFam" id="3.40.50.10990:FF:000001">
    <property type="entry name" value="Riboflavin biosynthesis protein RibBA"/>
    <property type="match status" value="1"/>
</dbReference>
<dbReference type="GO" id="GO:0005829">
    <property type="term" value="C:cytosol"/>
    <property type="evidence" value="ECO:0007669"/>
    <property type="project" value="TreeGrafter"/>
</dbReference>
<evidence type="ECO:0000259" key="20">
    <source>
        <dbReference type="Pfam" id="PF00925"/>
    </source>
</evidence>
<evidence type="ECO:0000256" key="13">
    <source>
        <dbReference type="ARBA" id="ARBA00023134"/>
    </source>
</evidence>
<evidence type="ECO:0000256" key="7">
    <source>
        <dbReference type="ARBA" id="ARBA00022619"/>
    </source>
</evidence>
<dbReference type="FunFam" id="3.90.870.10:FF:000001">
    <property type="entry name" value="Riboflavin biosynthesis protein RibBA"/>
    <property type="match status" value="1"/>
</dbReference>
<dbReference type="HAMAP" id="MF_01283">
    <property type="entry name" value="RibBA"/>
    <property type="match status" value="1"/>
</dbReference>
<dbReference type="GO" id="GO:0000287">
    <property type="term" value="F:magnesium ion binding"/>
    <property type="evidence" value="ECO:0007669"/>
    <property type="project" value="UniProtKB-UniRule"/>
</dbReference>
<dbReference type="NCBIfam" id="NF001591">
    <property type="entry name" value="PRK00393.1"/>
    <property type="match status" value="1"/>
</dbReference>
<dbReference type="NCBIfam" id="TIGR00506">
    <property type="entry name" value="ribB"/>
    <property type="match status" value="1"/>
</dbReference>
<evidence type="ECO:0000256" key="15">
    <source>
        <dbReference type="ARBA" id="ARBA00023239"/>
    </source>
</evidence>
<accession>A0A7C4GH89</accession>
<name>A0A7C4GH89_UNCW3</name>
<comment type="function">
    <text evidence="3 19">Catalyzes the conversion of D-ribulose 5-phosphate to formate and 3,4-dihydroxy-2-butanone 4-phosphate.</text>
</comment>
<dbReference type="CDD" id="cd00641">
    <property type="entry name" value="GTP_cyclohydro2"/>
    <property type="match status" value="1"/>
</dbReference>
<feature type="region of interest" description="GTP cyclohydrolase II" evidence="19">
    <location>
        <begin position="217"/>
        <end position="430"/>
    </location>
</feature>
<dbReference type="NCBIfam" id="NF006803">
    <property type="entry name" value="PRK09311.1"/>
    <property type="match status" value="1"/>
</dbReference>
<feature type="binding site" evidence="19">
    <location>
        <position position="158"/>
    </location>
    <ligand>
        <name>Mg(2+)</name>
        <dbReference type="ChEBI" id="CHEBI:18420"/>
        <label>2</label>
    </ligand>
</feature>
<evidence type="ECO:0000256" key="9">
    <source>
        <dbReference type="ARBA" id="ARBA00022741"/>
    </source>
</evidence>
<feature type="binding site" evidence="19">
    <location>
        <position position="179"/>
    </location>
    <ligand>
        <name>D-ribulose 5-phosphate</name>
        <dbReference type="ChEBI" id="CHEBI:58121"/>
    </ligand>
</feature>
<dbReference type="EC" id="3.5.4.25" evidence="19"/>
<comment type="caution">
    <text evidence="21">The sequence shown here is derived from an EMBL/GenBank/DDBJ whole genome shotgun (WGS) entry which is preliminary data.</text>
</comment>
<feature type="binding site" evidence="19">
    <location>
        <position position="367"/>
    </location>
    <ligand>
        <name>GTP</name>
        <dbReference type="ChEBI" id="CHEBI:37565"/>
    </ligand>
</feature>
<reference evidence="21" key="1">
    <citation type="journal article" date="2020" name="mSystems">
        <title>Genome- and Community-Level Interaction Insights into Carbon Utilization and Element Cycling Functions of Hydrothermarchaeota in Hydrothermal Sediment.</title>
        <authorList>
            <person name="Zhou Z."/>
            <person name="Liu Y."/>
            <person name="Xu W."/>
            <person name="Pan J."/>
            <person name="Luo Z.H."/>
            <person name="Li M."/>
        </authorList>
    </citation>
    <scope>NUCLEOTIDE SEQUENCE [LARGE SCALE GENOMIC DNA]</scope>
    <source>
        <strain evidence="21">SpSt-488</strain>
    </source>
</reference>
<comment type="pathway">
    <text evidence="4 19">Cofactor biosynthesis; riboflavin biosynthesis; 5-amino-6-(D-ribitylamino)uracil from GTP: step 1/4.</text>
</comment>
<dbReference type="EC" id="4.1.99.12" evidence="19"/>
<dbReference type="InterPro" id="IPR036144">
    <property type="entry name" value="RibA-like_sf"/>
</dbReference>
<feature type="binding site" evidence="19">
    <location>
        <position position="288"/>
    </location>
    <ligand>
        <name>GTP</name>
        <dbReference type="ChEBI" id="CHEBI:37565"/>
    </ligand>
</feature>
<dbReference type="InterPro" id="IPR032677">
    <property type="entry name" value="GTP_cyclohydro_II"/>
</dbReference>
<keyword evidence="10 19" id="KW-0378">Hydrolase</keyword>
<keyword evidence="15 19" id="KW-0456">Lyase</keyword>
<organism evidence="21">
    <name type="scientific">candidate division WOR-3 bacterium</name>
    <dbReference type="NCBI Taxonomy" id="2052148"/>
    <lineage>
        <taxon>Bacteria</taxon>
        <taxon>Bacteria division WOR-3</taxon>
    </lineage>
</organism>
<evidence type="ECO:0000256" key="1">
    <source>
        <dbReference type="ARBA" id="ARBA00000141"/>
    </source>
</evidence>
<evidence type="ECO:0000313" key="21">
    <source>
        <dbReference type="EMBL" id="HGK28740.1"/>
    </source>
</evidence>
<dbReference type="UniPathway" id="UPA00275">
    <property type="reaction ID" value="UER00399"/>
</dbReference>
<dbReference type="NCBIfam" id="TIGR00505">
    <property type="entry name" value="ribA"/>
    <property type="match status" value="1"/>
</dbReference>
<comment type="catalytic activity">
    <reaction evidence="18 19">
        <text>GTP + 4 H2O = 2,5-diamino-6-hydroxy-4-(5-phosphoribosylamino)-pyrimidine + formate + 2 phosphate + 3 H(+)</text>
        <dbReference type="Rhea" id="RHEA:23704"/>
        <dbReference type="ChEBI" id="CHEBI:15377"/>
        <dbReference type="ChEBI" id="CHEBI:15378"/>
        <dbReference type="ChEBI" id="CHEBI:15740"/>
        <dbReference type="ChEBI" id="CHEBI:37565"/>
        <dbReference type="ChEBI" id="CHEBI:43474"/>
        <dbReference type="ChEBI" id="CHEBI:58614"/>
        <dbReference type="EC" id="3.5.4.25"/>
    </reaction>
</comment>
<feature type="binding site" evidence="19">
    <location>
        <position position="272"/>
    </location>
    <ligand>
        <name>Zn(2+)</name>
        <dbReference type="ChEBI" id="CHEBI:29105"/>
        <note>catalytic</note>
    </ligand>
</feature>
<dbReference type="Pfam" id="PF00925">
    <property type="entry name" value="GTP_cyclohydro2"/>
    <property type="match status" value="1"/>
</dbReference>
<evidence type="ECO:0000256" key="19">
    <source>
        <dbReference type="HAMAP-Rule" id="MF_01283"/>
    </source>
</evidence>
<evidence type="ECO:0000256" key="11">
    <source>
        <dbReference type="ARBA" id="ARBA00022833"/>
    </source>
</evidence>
<dbReference type="GO" id="GO:0008270">
    <property type="term" value="F:zinc ion binding"/>
    <property type="evidence" value="ECO:0007669"/>
    <property type="project" value="UniProtKB-UniRule"/>
</dbReference>
<dbReference type="InterPro" id="IPR017945">
    <property type="entry name" value="DHBP_synth_RibB-like_a/b_dom"/>
</dbReference>
<dbReference type="GO" id="GO:0009231">
    <property type="term" value="P:riboflavin biosynthetic process"/>
    <property type="evidence" value="ECO:0007669"/>
    <property type="project" value="UniProtKB-UniRule"/>
</dbReference>
<dbReference type="InterPro" id="IPR000422">
    <property type="entry name" value="DHBP_synthase_RibB"/>
</dbReference>
<evidence type="ECO:0000256" key="4">
    <source>
        <dbReference type="ARBA" id="ARBA00004853"/>
    </source>
</evidence>
<evidence type="ECO:0000256" key="14">
    <source>
        <dbReference type="ARBA" id="ARBA00023211"/>
    </source>
</evidence>
<dbReference type="Gene3D" id="3.40.50.10990">
    <property type="entry name" value="GTP cyclohydrolase II"/>
    <property type="match status" value="1"/>
</dbReference>
<feature type="binding site" evidence="19">
    <location>
        <begin position="267"/>
        <end position="271"/>
    </location>
    <ligand>
        <name>GTP</name>
        <dbReference type="ChEBI" id="CHEBI:37565"/>
    </ligand>
</feature>
<gene>
    <name evidence="19" type="primary">ribBA</name>
    <name evidence="21" type="ORF">ENS41_07280</name>
</gene>
<evidence type="ECO:0000256" key="2">
    <source>
        <dbReference type="ARBA" id="ARBA00001936"/>
    </source>
</evidence>
<dbReference type="InterPro" id="IPR016299">
    <property type="entry name" value="Riboflavin_synth_RibBA"/>
</dbReference>
<comment type="cofactor">
    <cofactor evidence="19">
        <name>Zn(2+)</name>
        <dbReference type="ChEBI" id="CHEBI:29105"/>
    </cofactor>
    <text evidence="19">Binds 1 zinc ion per subunit.</text>
</comment>
<feature type="site" description="Essential for DHBP synthase activity" evidence="19">
    <location>
        <position position="141"/>
    </location>
</feature>
<keyword evidence="7 19" id="KW-0686">Riboflavin biosynthesis</keyword>
<feature type="domain" description="GTP cyclohydrolase II" evidence="20">
    <location>
        <begin position="223"/>
        <end position="388"/>
    </location>
</feature>
<comment type="similarity">
    <text evidence="6 19">In the N-terminal section; belongs to the DHBP synthase family.</text>
</comment>
<evidence type="ECO:0000256" key="10">
    <source>
        <dbReference type="ARBA" id="ARBA00022801"/>
    </source>
</evidence>
<feature type="binding site" evidence="19">
    <location>
        <position position="332"/>
    </location>
    <ligand>
        <name>GTP</name>
        <dbReference type="ChEBI" id="CHEBI:37565"/>
    </ligand>
</feature>
<dbReference type="SUPFAM" id="SSF142695">
    <property type="entry name" value="RibA-like"/>
    <property type="match status" value="1"/>
</dbReference>
<comment type="pathway">
    <text evidence="5 19">Cofactor biosynthesis; riboflavin biosynthesis; 2-hydroxy-3-oxobutyl phosphate from D-ribulose 5-phosphate: step 1/1.</text>
</comment>
<feature type="active site" description="Proton acceptor; for GTP cyclohydrolase activity" evidence="19">
    <location>
        <position position="344"/>
    </location>
</feature>
<feature type="binding site" evidence="19">
    <location>
        <begin position="155"/>
        <end position="159"/>
    </location>
    <ligand>
        <name>D-ribulose 5-phosphate</name>
        <dbReference type="ChEBI" id="CHEBI:58121"/>
    </ligand>
</feature>
<evidence type="ECO:0000256" key="18">
    <source>
        <dbReference type="ARBA" id="ARBA00049295"/>
    </source>
</evidence>
<dbReference type="HAMAP" id="MF_00179">
    <property type="entry name" value="RibA"/>
    <property type="match status" value="1"/>
</dbReference>
<feature type="binding site" evidence="19">
    <location>
        <position position="43"/>
    </location>
    <ligand>
        <name>Mg(2+)</name>
        <dbReference type="ChEBI" id="CHEBI:18420"/>
        <label>1</label>
    </ligand>
</feature>
<evidence type="ECO:0000256" key="5">
    <source>
        <dbReference type="ARBA" id="ARBA00004904"/>
    </source>
</evidence>
<keyword evidence="8 19" id="KW-0479">Metal-binding</keyword>
<dbReference type="PANTHER" id="PTHR21327:SF18">
    <property type="entry name" value="3,4-DIHYDROXY-2-BUTANONE 4-PHOSPHATE SYNTHASE"/>
    <property type="match status" value="1"/>
</dbReference>
<feature type="region of interest" description="DHBP synthase" evidence="19">
    <location>
        <begin position="1"/>
        <end position="216"/>
    </location>
</feature>
<evidence type="ECO:0000256" key="8">
    <source>
        <dbReference type="ARBA" id="ARBA00022723"/>
    </source>
</evidence>
<feature type="binding site" evidence="19">
    <location>
        <position position="285"/>
    </location>
    <ligand>
        <name>Zn(2+)</name>
        <dbReference type="ChEBI" id="CHEBI:29105"/>
        <note>catalytic</note>
    </ligand>
</feature>
<feature type="binding site" evidence="19">
    <location>
        <position position="372"/>
    </location>
    <ligand>
        <name>GTP</name>
        <dbReference type="ChEBI" id="CHEBI:37565"/>
    </ligand>
</feature>
<sequence>MVARTRRVRSAPASARGFATVEAAVRDIRQGRMVIVVDDEARENEGDLIAAAAKITAEKVNFMARHGRGLICVALTAQRCRELALAGQATDNTALHGTAFTVSVDAVRGTTTGISAHDRARTIRALADPKTRPADLARPGHVFPLVAQDGGVLVRAGHTEAAVDLMRLAGLTPAGVLCEIMAEDGSMARLPQLRKLARRFGLKLLTVRSLIEHRRWRERLIRRVVETDLPTQFGTFRLIVYEDAVEPYAHLALVKGEVRGRERVLVRVHSQCLTGDVLHSLRCDCGAQLKRALEMIASEGRGVLLYMRQEGRGIGITNKIRAYALQDGGLDTVQANEALGFPADLRDYGIGAQILSDLGLSSIRLLTNNPRKIVGLRGFGLEVVERVPIVVRPNRRNVRYLVTKRDRLGHLLGDIEKGVEHGRERVQGKT</sequence>
<dbReference type="PIRSF" id="PIRSF001259">
    <property type="entry name" value="RibA"/>
    <property type="match status" value="1"/>
</dbReference>
<dbReference type="Gene3D" id="3.90.870.10">
    <property type="entry name" value="DHBP synthase"/>
    <property type="match status" value="1"/>
</dbReference>
<feature type="active site" description="Nucleophile; for GTP cyclohydrolase activity" evidence="19">
    <location>
        <position position="346"/>
    </location>
</feature>
<feature type="binding site" evidence="19">
    <location>
        <begin position="310"/>
        <end position="312"/>
    </location>
    <ligand>
        <name>GTP</name>
        <dbReference type="ChEBI" id="CHEBI:37565"/>
    </ligand>
</feature>
<feature type="binding site" evidence="19">
    <location>
        <position position="283"/>
    </location>
    <ligand>
        <name>Zn(2+)</name>
        <dbReference type="ChEBI" id="CHEBI:29105"/>
        <note>catalytic</note>
    </ligand>
</feature>
<dbReference type="InterPro" id="IPR000926">
    <property type="entry name" value="RibA"/>
</dbReference>
<evidence type="ECO:0000256" key="12">
    <source>
        <dbReference type="ARBA" id="ARBA00022842"/>
    </source>
</evidence>
<dbReference type="GO" id="GO:0003935">
    <property type="term" value="F:GTP cyclohydrolase II activity"/>
    <property type="evidence" value="ECO:0007669"/>
    <property type="project" value="UniProtKB-UniRule"/>
</dbReference>
<dbReference type="GO" id="GO:0008686">
    <property type="term" value="F:3,4-dihydroxy-2-butanone-4-phosphate synthase activity"/>
    <property type="evidence" value="ECO:0007669"/>
    <property type="project" value="UniProtKB-UniRule"/>
</dbReference>
<evidence type="ECO:0000256" key="16">
    <source>
        <dbReference type="ARBA" id="ARBA00023268"/>
    </source>
</evidence>
<feature type="binding site" evidence="19">
    <location>
        <begin position="42"/>
        <end position="43"/>
    </location>
    <ligand>
        <name>D-ribulose 5-phosphate</name>
        <dbReference type="ChEBI" id="CHEBI:58121"/>
    </ligand>
</feature>
<dbReference type="GO" id="GO:0005525">
    <property type="term" value="F:GTP binding"/>
    <property type="evidence" value="ECO:0007669"/>
    <property type="project" value="UniProtKB-KW"/>
</dbReference>
<keyword evidence="14 19" id="KW-0464">Manganese</keyword>
<dbReference type="PANTHER" id="PTHR21327">
    <property type="entry name" value="GTP CYCLOHYDROLASE II-RELATED"/>
    <property type="match status" value="1"/>
</dbReference>
<evidence type="ECO:0000256" key="3">
    <source>
        <dbReference type="ARBA" id="ARBA00002284"/>
    </source>
</evidence>
<evidence type="ECO:0000256" key="17">
    <source>
        <dbReference type="ARBA" id="ARBA00043932"/>
    </source>
</evidence>
<keyword evidence="16 19" id="KW-0511">Multifunctional enzyme</keyword>
<protein>
    <recommendedName>
        <fullName evidence="19">Riboflavin biosynthesis protein RibBA</fullName>
    </recommendedName>
    <domain>
        <recommendedName>
            <fullName evidence="19">3,4-dihydroxy-2-butanone 4-phosphate synthase</fullName>
            <shortName evidence="19">DHBP synthase</shortName>
            <ecNumber evidence="19">4.1.99.12</ecNumber>
        </recommendedName>
    </domain>
    <domain>
        <recommendedName>
            <fullName evidence="19">GTP cyclohydrolase-2</fullName>
            <ecNumber evidence="19">3.5.4.25</ecNumber>
        </recommendedName>
        <alternativeName>
            <fullName evidence="19">GTP cyclohydrolase II</fullName>
        </alternativeName>
    </domain>
</protein>
<dbReference type="AlphaFoldDB" id="A0A7C4GH89"/>
<comment type="cofactor">
    <cofactor evidence="2">
        <name>Mn(2+)</name>
        <dbReference type="ChEBI" id="CHEBI:29035"/>
    </cofactor>
</comment>
<evidence type="ECO:0000256" key="6">
    <source>
        <dbReference type="ARBA" id="ARBA00005520"/>
    </source>
</evidence>
<dbReference type="GO" id="GO:0030145">
    <property type="term" value="F:manganese ion binding"/>
    <property type="evidence" value="ECO:0007669"/>
    <property type="project" value="UniProtKB-UniRule"/>
</dbReference>
<feature type="binding site" evidence="19">
    <location>
        <position position="43"/>
    </location>
    <ligand>
        <name>Mg(2+)</name>
        <dbReference type="ChEBI" id="CHEBI:18420"/>
        <label>2</label>
    </ligand>
</feature>
<keyword evidence="11 19" id="KW-0862">Zinc</keyword>
<keyword evidence="12 19" id="KW-0460">Magnesium</keyword>